<dbReference type="RefSeq" id="WP_127931361.1">
    <property type="nucleotide sequence ID" value="NZ_SAUN01000001.1"/>
</dbReference>
<evidence type="ECO:0000313" key="7">
    <source>
        <dbReference type="Proteomes" id="UP000284824"/>
    </source>
</evidence>
<keyword evidence="2 6" id="KW-0808">Transferase</keyword>
<dbReference type="Proteomes" id="UP000284824">
    <property type="component" value="Unassembled WGS sequence"/>
</dbReference>
<reference evidence="6 7" key="1">
    <citation type="submission" date="2019-01" db="EMBL/GenBank/DDBJ databases">
        <title>Sequencing the genomes of 1000 actinobacteria strains.</title>
        <authorList>
            <person name="Klenk H.-P."/>
        </authorList>
    </citation>
    <scope>NUCLEOTIDE SEQUENCE [LARGE SCALE GENOMIC DNA]</scope>
    <source>
        <strain evidence="6 7">DSM 43925</strain>
    </source>
</reference>
<keyword evidence="7" id="KW-1185">Reference proteome</keyword>
<dbReference type="GO" id="GO:0031405">
    <property type="term" value="F:lipoic acid binding"/>
    <property type="evidence" value="ECO:0007669"/>
    <property type="project" value="TreeGrafter"/>
</dbReference>
<evidence type="ECO:0000256" key="3">
    <source>
        <dbReference type="ARBA" id="ARBA00023315"/>
    </source>
</evidence>
<comment type="cofactor">
    <cofactor evidence="1">
        <name>(R)-lipoate</name>
        <dbReference type="ChEBI" id="CHEBI:83088"/>
    </cofactor>
</comment>
<name>A0A438LZ08_9ACTN</name>
<sequence length="280" mass="30929">MTERAFRQAPIPRERRHTLIFLDETRAIQPVFLGTGVDVTEVRAHQAAARAHGRRYSMVSYVLHTAARVLALHPEANAAVRGRRRPRVAWYQSVNGKLTLDKSVNGQRVVVSTVLRDLHKADLDEIQRQVDHFRDGDPATMPEFAPMRLLQRLPWSLARLAYRLGVRPLARRSETMGTFAVTSLGHRPVEDFYSVGGATVTLGLGAAQDSAVVRDGEVAVAPIMRLSLTFDHRVIDGAEAADVLAEIKEGLETCRALESPVPAGHPAGRDADRDQVEAEQ</sequence>
<dbReference type="Pfam" id="PF00198">
    <property type="entry name" value="2-oxoacid_dh"/>
    <property type="match status" value="1"/>
</dbReference>
<dbReference type="InterPro" id="IPR050743">
    <property type="entry name" value="2-oxoacid_DH_E2_comp"/>
</dbReference>
<comment type="caution">
    <text evidence="6">The sequence shown here is derived from an EMBL/GenBank/DDBJ whole genome shotgun (WGS) entry which is preliminary data.</text>
</comment>
<dbReference type="GO" id="GO:0005737">
    <property type="term" value="C:cytoplasm"/>
    <property type="evidence" value="ECO:0007669"/>
    <property type="project" value="TreeGrafter"/>
</dbReference>
<dbReference type="GO" id="GO:0016407">
    <property type="term" value="F:acetyltransferase activity"/>
    <property type="evidence" value="ECO:0007669"/>
    <property type="project" value="TreeGrafter"/>
</dbReference>
<evidence type="ECO:0000259" key="5">
    <source>
        <dbReference type="Pfam" id="PF00198"/>
    </source>
</evidence>
<gene>
    <name evidence="6" type="ORF">EDD27_1103</name>
</gene>
<organism evidence="6 7">
    <name type="scientific">Nonomuraea polychroma</name>
    <dbReference type="NCBI Taxonomy" id="46176"/>
    <lineage>
        <taxon>Bacteria</taxon>
        <taxon>Bacillati</taxon>
        <taxon>Actinomycetota</taxon>
        <taxon>Actinomycetes</taxon>
        <taxon>Streptosporangiales</taxon>
        <taxon>Streptosporangiaceae</taxon>
        <taxon>Nonomuraea</taxon>
    </lineage>
</organism>
<dbReference type="OrthoDB" id="9805770at2"/>
<dbReference type="EMBL" id="SAUN01000001">
    <property type="protein sequence ID" value="RVX38776.1"/>
    <property type="molecule type" value="Genomic_DNA"/>
</dbReference>
<dbReference type="SUPFAM" id="SSF52777">
    <property type="entry name" value="CoA-dependent acyltransferases"/>
    <property type="match status" value="1"/>
</dbReference>
<feature type="domain" description="2-oxoacid dehydrogenase acyltransferase catalytic" evidence="5">
    <location>
        <begin position="169"/>
        <end position="255"/>
    </location>
</feature>
<dbReference type="PANTHER" id="PTHR43178">
    <property type="entry name" value="DIHYDROLIPOAMIDE ACETYLTRANSFERASE COMPONENT OF PYRUVATE DEHYDROGENASE COMPLEX"/>
    <property type="match status" value="1"/>
</dbReference>
<keyword evidence="3 6" id="KW-0012">Acyltransferase</keyword>
<dbReference type="InterPro" id="IPR023213">
    <property type="entry name" value="CAT-like_dom_sf"/>
</dbReference>
<feature type="compositionally biased region" description="Basic and acidic residues" evidence="4">
    <location>
        <begin position="267"/>
        <end position="280"/>
    </location>
</feature>
<evidence type="ECO:0000313" key="6">
    <source>
        <dbReference type="EMBL" id="RVX38776.1"/>
    </source>
</evidence>
<protein>
    <submittedName>
        <fullName evidence="6">2-oxoacid dehydrogenase/acyltransferase catalytic subunit</fullName>
    </submittedName>
</protein>
<evidence type="ECO:0000256" key="1">
    <source>
        <dbReference type="ARBA" id="ARBA00001938"/>
    </source>
</evidence>
<dbReference type="PANTHER" id="PTHR43178:SF5">
    <property type="entry name" value="LIPOAMIDE ACYLTRANSFERASE COMPONENT OF BRANCHED-CHAIN ALPHA-KETO ACID DEHYDROGENASE COMPLEX, MITOCHONDRIAL"/>
    <property type="match status" value="1"/>
</dbReference>
<evidence type="ECO:0000256" key="2">
    <source>
        <dbReference type="ARBA" id="ARBA00022679"/>
    </source>
</evidence>
<proteinExistence type="predicted"/>
<dbReference type="InterPro" id="IPR001078">
    <property type="entry name" value="2-oxoacid_DH_actylTfrase"/>
</dbReference>
<dbReference type="Gene3D" id="3.30.559.10">
    <property type="entry name" value="Chloramphenicol acetyltransferase-like domain"/>
    <property type="match status" value="1"/>
</dbReference>
<evidence type="ECO:0000256" key="4">
    <source>
        <dbReference type="SAM" id="MobiDB-lite"/>
    </source>
</evidence>
<feature type="region of interest" description="Disordered" evidence="4">
    <location>
        <begin position="258"/>
        <end position="280"/>
    </location>
</feature>
<accession>A0A438LZ08</accession>
<dbReference type="AlphaFoldDB" id="A0A438LZ08"/>